<keyword evidence="2" id="KW-1185">Reference proteome</keyword>
<dbReference type="Proteomes" id="UP000887013">
    <property type="component" value="Unassembled WGS sequence"/>
</dbReference>
<sequence>SSENGSLSFQSISAAQSSWKSYLLSNEEWSQESDLEEIATKYLQYESFSAGTIVKNAYQSVKSKKFMSLSASQASLGTFVGAQHPALMVSSS</sequence>
<protein>
    <submittedName>
        <fullName evidence="1">Uncharacterized protein</fullName>
    </submittedName>
</protein>
<gene>
    <name evidence="1" type="ORF">NPIL_82901</name>
</gene>
<dbReference type="AlphaFoldDB" id="A0A8X6TE42"/>
<comment type="caution">
    <text evidence="1">The sequence shown here is derived from an EMBL/GenBank/DDBJ whole genome shotgun (WGS) entry which is preliminary data.</text>
</comment>
<evidence type="ECO:0000313" key="2">
    <source>
        <dbReference type="Proteomes" id="UP000887013"/>
    </source>
</evidence>
<evidence type="ECO:0000313" key="1">
    <source>
        <dbReference type="EMBL" id="GFT06598.1"/>
    </source>
</evidence>
<reference evidence="1" key="1">
    <citation type="submission" date="2020-08" db="EMBL/GenBank/DDBJ databases">
        <title>Multicomponent nature underlies the extraordinary mechanical properties of spider dragline silk.</title>
        <authorList>
            <person name="Kono N."/>
            <person name="Nakamura H."/>
            <person name="Mori M."/>
            <person name="Yoshida Y."/>
            <person name="Ohtoshi R."/>
            <person name="Malay A.D."/>
            <person name="Moran D.A.P."/>
            <person name="Tomita M."/>
            <person name="Numata K."/>
            <person name="Arakawa K."/>
        </authorList>
    </citation>
    <scope>NUCLEOTIDE SEQUENCE</scope>
</reference>
<organism evidence="1 2">
    <name type="scientific">Nephila pilipes</name>
    <name type="common">Giant wood spider</name>
    <name type="synonym">Nephila maculata</name>
    <dbReference type="NCBI Taxonomy" id="299642"/>
    <lineage>
        <taxon>Eukaryota</taxon>
        <taxon>Metazoa</taxon>
        <taxon>Ecdysozoa</taxon>
        <taxon>Arthropoda</taxon>
        <taxon>Chelicerata</taxon>
        <taxon>Arachnida</taxon>
        <taxon>Araneae</taxon>
        <taxon>Araneomorphae</taxon>
        <taxon>Entelegynae</taxon>
        <taxon>Araneoidea</taxon>
        <taxon>Nephilidae</taxon>
        <taxon>Nephila</taxon>
    </lineage>
</organism>
<accession>A0A8X6TE42</accession>
<feature type="non-terminal residue" evidence="1">
    <location>
        <position position="1"/>
    </location>
</feature>
<name>A0A8X6TE42_NEPPI</name>
<dbReference type="EMBL" id="BMAW01102945">
    <property type="protein sequence ID" value="GFT06598.1"/>
    <property type="molecule type" value="Genomic_DNA"/>
</dbReference>
<proteinExistence type="predicted"/>